<keyword evidence="1" id="KW-0472">Membrane</keyword>
<keyword evidence="1" id="KW-1133">Transmembrane helix</keyword>
<evidence type="ECO:0000313" key="3">
    <source>
        <dbReference type="Proteomes" id="UP000283523"/>
    </source>
</evidence>
<feature type="transmembrane region" description="Helical" evidence="1">
    <location>
        <begin position="29"/>
        <end position="48"/>
    </location>
</feature>
<feature type="transmembrane region" description="Helical" evidence="1">
    <location>
        <begin position="60"/>
        <end position="79"/>
    </location>
</feature>
<dbReference type="RefSeq" id="WP_119670037.1">
    <property type="nucleotide sequence ID" value="NZ_QXED01000007.1"/>
</dbReference>
<dbReference type="AlphaFoldDB" id="A0A418M216"/>
<proteinExistence type="predicted"/>
<reference evidence="2 3" key="1">
    <citation type="submission" date="2018-08" db="EMBL/GenBank/DDBJ databases">
        <title>Fibrisoma montanum sp. nov., isolated from Danxia mountain soil.</title>
        <authorList>
            <person name="Huang Y."/>
        </authorList>
    </citation>
    <scope>NUCLEOTIDE SEQUENCE [LARGE SCALE GENOMIC DNA]</scope>
    <source>
        <strain evidence="2 3">HYT19</strain>
    </source>
</reference>
<comment type="caution">
    <text evidence="2">The sequence shown here is derived from an EMBL/GenBank/DDBJ whole genome shotgun (WGS) entry which is preliminary data.</text>
</comment>
<name>A0A418M216_9BACT</name>
<keyword evidence="3" id="KW-1185">Reference proteome</keyword>
<keyword evidence="1" id="KW-0812">Transmembrane</keyword>
<gene>
    <name evidence="2" type="ORF">DYU11_22745</name>
</gene>
<dbReference type="EMBL" id="QXED01000007">
    <property type="protein sequence ID" value="RIV19751.1"/>
    <property type="molecule type" value="Genomic_DNA"/>
</dbReference>
<dbReference type="Proteomes" id="UP000283523">
    <property type="component" value="Unassembled WGS sequence"/>
</dbReference>
<protein>
    <submittedName>
        <fullName evidence="2">Uncharacterized protein</fullName>
    </submittedName>
</protein>
<evidence type="ECO:0000256" key="1">
    <source>
        <dbReference type="SAM" id="Phobius"/>
    </source>
</evidence>
<organism evidence="2 3">
    <name type="scientific">Fibrisoma montanum</name>
    <dbReference type="NCBI Taxonomy" id="2305895"/>
    <lineage>
        <taxon>Bacteria</taxon>
        <taxon>Pseudomonadati</taxon>
        <taxon>Bacteroidota</taxon>
        <taxon>Cytophagia</taxon>
        <taxon>Cytophagales</taxon>
        <taxon>Spirosomataceae</taxon>
        <taxon>Fibrisoma</taxon>
    </lineage>
</organism>
<sequence>MDARVNRSVPPRVLLGFWARVWLMLHRSWLGLGLIGLPALICIVRILLKLSLSGQLYELFYFTIMLLPLLGLAAVLLSIDFPKDYHKTK</sequence>
<accession>A0A418M216</accession>
<evidence type="ECO:0000313" key="2">
    <source>
        <dbReference type="EMBL" id="RIV19751.1"/>
    </source>
</evidence>